<reference evidence="1 2" key="1">
    <citation type="journal article" date="2020" name="Phytopathology">
        <title>A high-quality genome resource of Botrytis fragariae, a new and rapidly spreading fungal pathogen causing strawberry gray mold in the U.S.A.</title>
        <authorList>
            <person name="Wu Y."/>
            <person name="Saski C.A."/>
            <person name="Schnabel G."/>
            <person name="Xiao S."/>
            <person name="Hu M."/>
        </authorList>
    </citation>
    <scope>NUCLEOTIDE SEQUENCE [LARGE SCALE GENOMIC DNA]</scope>
    <source>
        <strain evidence="1 2">BVB16</strain>
    </source>
</reference>
<comment type="caution">
    <text evidence="1">The sequence shown here is derived from an EMBL/GenBank/DDBJ whole genome shotgun (WGS) entry which is preliminary data.</text>
</comment>
<dbReference type="OrthoDB" id="428577at2759"/>
<organism evidence="1 2">
    <name type="scientific">Botrytis fragariae</name>
    <dbReference type="NCBI Taxonomy" id="1964551"/>
    <lineage>
        <taxon>Eukaryota</taxon>
        <taxon>Fungi</taxon>
        <taxon>Dikarya</taxon>
        <taxon>Ascomycota</taxon>
        <taxon>Pezizomycotina</taxon>
        <taxon>Leotiomycetes</taxon>
        <taxon>Helotiales</taxon>
        <taxon>Sclerotiniaceae</taxon>
        <taxon>Botrytis</taxon>
    </lineage>
</organism>
<dbReference type="Proteomes" id="UP000531561">
    <property type="component" value="Unassembled WGS sequence"/>
</dbReference>
<keyword evidence="2" id="KW-1185">Reference proteome</keyword>
<gene>
    <name evidence="1" type="ORF">Bfra_003014</name>
</gene>
<proteinExistence type="predicted"/>
<dbReference type="AlphaFoldDB" id="A0A8H6AZF7"/>
<evidence type="ECO:0000313" key="1">
    <source>
        <dbReference type="EMBL" id="KAF5876608.1"/>
    </source>
</evidence>
<dbReference type="GeneID" id="59257118"/>
<dbReference type="RefSeq" id="XP_037195554.1">
    <property type="nucleotide sequence ID" value="XM_037333426.1"/>
</dbReference>
<sequence>MKRDAEKMEKEEYDKNYELTLEPGGFIHQAILRDHFHKDRYDEKNIVMFNVQFLAPKTFHLVTGTPPPQIPVSAETYARHGYPFFEMHNEPRAITGDFEELLKSVGDIDKEKNVNLKVHQQENGLHFRRVKLNTVDEMSHSILYWLFRRRTRRNDMSRRFEKSLRGGNTSWRLGRVECCAIFKTSQHRTIKID</sequence>
<protein>
    <submittedName>
        <fullName evidence="1">Putative integral membrane protein</fullName>
    </submittedName>
</protein>
<dbReference type="EMBL" id="JABFCT010000004">
    <property type="protein sequence ID" value="KAF5876608.1"/>
    <property type="molecule type" value="Genomic_DNA"/>
</dbReference>
<name>A0A8H6AZF7_9HELO</name>
<accession>A0A8H6AZF7</accession>
<evidence type="ECO:0000313" key="2">
    <source>
        <dbReference type="Proteomes" id="UP000531561"/>
    </source>
</evidence>